<protein>
    <submittedName>
        <fullName evidence="3">Uncharacterized protein</fullName>
    </submittedName>
</protein>
<reference evidence="3" key="1">
    <citation type="submission" date="2020-08" db="EMBL/GenBank/DDBJ databases">
        <title>Genome sequencing and assembly of the red palm weevil Rhynchophorus ferrugineus.</title>
        <authorList>
            <person name="Dias G.B."/>
            <person name="Bergman C.M."/>
            <person name="Manee M."/>
        </authorList>
    </citation>
    <scope>NUCLEOTIDE SEQUENCE</scope>
    <source>
        <strain evidence="3">AA-2017</strain>
        <tissue evidence="3">Whole larva</tissue>
    </source>
</reference>
<keyword evidence="2" id="KW-0732">Signal</keyword>
<feature type="chain" id="PRO_5032628711" evidence="2">
    <location>
        <begin position="23"/>
        <end position="132"/>
    </location>
</feature>
<dbReference type="AlphaFoldDB" id="A0A834HVU1"/>
<evidence type="ECO:0000256" key="1">
    <source>
        <dbReference type="SAM" id="MobiDB-lite"/>
    </source>
</evidence>
<proteinExistence type="predicted"/>
<evidence type="ECO:0000256" key="2">
    <source>
        <dbReference type="SAM" id="SignalP"/>
    </source>
</evidence>
<sequence>MTQYTVFLIFSTSFLIMMNCLPHPGSKYHHVHHRIHVPQKIKTVYHTKIIKVPEHHHHFHEKEKIIIEKQEPKEEHHHHHSLSLKDEEDYDFSGLESTNVYKKKRNVRPPPRASKTKFKKRRVFHRSVKGSY</sequence>
<dbReference type="OrthoDB" id="6778459at2759"/>
<evidence type="ECO:0000313" key="4">
    <source>
        <dbReference type="Proteomes" id="UP000625711"/>
    </source>
</evidence>
<feature type="compositionally biased region" description="Basic and acidic residues" evidence="1">
    <location>
        <begin position="65"/>
        <end position="75"/>
    </location>
</feature>
<organism evidence="3 4">
    <name type="scientific">Rhynchophorus ferrugineus</name>
    <name type="common">Red palm weevil</name>
    <name type="synonym">Curculio ferrugineus</name>
    <dbReference type="NCBI Taxonomy" id="354439"/>
    <lineage>
        <taxon>Eukaryota</taxon>
        <taxon>Metazoa</taxon>
        <taxon>Ecdysozoa</taxon>
        <taxon>Arthropoda</taxon>
        <taxon>Hexapoda</taxon>
        <taxon>Insecta</taxon>
        <taxon>Pterygota</taxon>
        <taxon>Neoptera</taxon>
        <taxon>Endopterygota</taxon>
        <taxon>Coleoptera</taxon>
        <taxon>Polyphaga</taxon>
        <taxon>Cucujiformia</taxon>
        <taxon>Curculionidae</taxon>
        <taxon>Dryophthorinae</taxon>
        <taxon>Rhynchophorus</taxon>
    </lineage>
</organism>
<feature type="region of interest" description="Disordered" evidence="1">
    <location>
        <begin position="100"/>
        <end position="132"/>
    </location>
</feature>
<accession>A0A834HVU1</accession>
<dbReference type="Proteomes" id="UP000625711">
    <property type="component" value="Unassembled WGS sequence"/>
</dbReference>
<name>A0A834HVU1_RHYFE</name>
<feature type="compositionally biased region" description="Basic residues" evidence="1">
    <location>
        <begin position="114"/>
        <end position="132"/>
    </location>
</feature>
<feature type="signal peptide" evidence="2">
    <location>
        <begin position="1"/>
        <end position="22"/>
    </location>
</feature>
<dbReference type="EMBL" id="JAACXV010014334">
    <property type="protein sequence ID" value="KAF7268313.1"/>
    <property type="molecule type" value="Genomic_DNA"/>
</dbReference>
<feature type="region of interest" description="Disordered" evidence="1">
    <location>
        <begin position="65"/>
        <end position="88"/>
    </location>
</feature>
<evidence type="ECO:0000313" key="3">
    <source>
        <dbReference type="EMBL" id="KAF7268313.1"/>
    </source>
</evidence>
<comment type="caution">
    <text evidence="3">The sequence shown here is derived from an EMBL/GenBank/DDBJ whole genome shotgun (WGS) entry which is preliminary data.</text>
</comment>
<gene>
    <name evidence="3" type="ORF">GWI33_018577</name>
</gene>
<keyword evidence="4" id="KW-1185">Reference proteome</keyword>